<protein>
    <submittedName>
        <fullName evidence="1">DUF1501 domain-containing protein</fullName>
    </submittedName>
</protein>
<evidence type="ECO:0000313" key="1">
    <source>
        <dbReference type="EMBL" id="WRQ88984.1"/>
    </source>
</evidence>
<name>A0ABZ1CBM4_9BACT</name>
<keyword evidence="2" id="KW-1185">Reference proteome</keyword>
<dbReference type="PROSITE" id="PS51318">
    <property type="entry name" value="TAT"/>
    <property type="match status" value="1"/>
</dbReference>
<sequence>MSASFPSDFPTTRREFLRTTGSGIGLLTFAQFAPAFLVNSVRAAAPSPERDRTILVLVQLAGGNDGLNTVVPFANDHYHRLRPSLGLTRQAVLPINDELGLHPACRELYALHQDGQLGIIQNVGYPNPNRSHFRSTEIWETASEADDTLSTGWLGRYLDNACAGADAATTSADPAAIHVSGETPPSFASDADHAIFGVPERPLRRSTRNRRNTTPTDVLEAFARSPDHAHDDDHSNHAFLRATAMNALVTERRVEKVLAAYRPGAAYPTDNRFAQSLQKVAAMIAAGFDTRVYFVSLGGFDTHANQAGAHQNLLATLSGGLAAFQADLTAHGLADQVLTTTFSEFGRRPAENESGGTDHGTAAPLFVLGSKLDQTLLGAAPDLDLPSPKADLTYSTDFRSVYATLLDRWLEADADAVLGQRFDRLAFL</sequence>
<dbReference type="EMBL" id="CP139781">
    <property type="protein sequence ID" value="WRQ88984.1"/>
    <property type="molecule type" value="Genomic_DNA"/>
</dbReference>
<dbReference type="InterPro" id="IPR010869">
    <property type="entry name" value="DUF1501"/>
</dbReference>
<dbReference type="Proteomes" id="UP000738431">
    <property type="component" value="Chromosome"/>
</dbReference>
<dbReference type="Pfam" id="PF07394">
    <property type="entry name" value="DUF1501"/>
    <property type="match status" value="1"/>
</dbReference>
<organism evidence="1 2">
    <name type="scientific">Actomonas aquatica</name>
    <dbReference type="NCBI Taxonomy" id="2866162"/>
    <lineage>
        <taxon>Bacteria</taxon>
        <taxon>Pseudomonadati</taxon>
        <taxon>Verrucomicrobiota</taxon>
        <taxon>Opitutia</taxon>
        <taxon>Opitutales</taxon>
        <taxon>Opitutaceae</taxon>
        <taxon>Actomonas</taxon>
    </lineage>
</organism>
<dbReference type="PANTHER" id="PTHR43737:SF1">
    <property type="entry name" value="DUF1501 DOMAIN-CONTAINING PROTEIN"/>
    <property type="match status" value="1"/>
</dbReference>
<dbReference type="RefSeq" id="WP_221030861.1">
    <property type="nucleotide sequence ID" value="NZ_CP139781.1"/>
</dbReference>
<dbReference type="InterPro" id="IPR006311">
    <property type="entry name" value="TAT_signal"/>
</dbReference>
<dbReference type="PANTHER" id="PTHR43737">
    <property type="entry name" value="BLL7424 PROTEIN"/>
    <property type="match status" value="1"/>
</dbReference>
<accession>A0ABZ1CBM4</accession>
<evidence type="ECO:0000313" key="2">
    <source>
        <dbReference type="Proteomes" id="UP000738431"/>
    </source>
</evidence>
<proteinExistence type="predicted"/>
<gene>
    <name evidence="1" type="ORF">K1X11_006165</name>
</gene>
<reference evidence="1 2" key="1">
    <citation type="submission" date="2023-12" db="EMBL/GenBank/DDBJ databases">
        <title>Description of an unclassified Opitutus bacterium of Verrucomicrobiota.</title>
        <authorList>
            <person name="Zhang D.-F."/>
        </authorList>
    </citation>
    <scope>NUCLEOTIDE SEQUENCE [LARGE SCALE GENOMIC DNA]</scope>
    <source>
        <strain evidence="1 2">WL0086</strain>
    </source>
</reference>